<evidence type="ECO:0000256" key="4">
    <source>
        <dbReference type="ARBA" id="ARBA00023180"/>
    </source>
</evidence>
<dbReference type="InterPro" id="IPR036056">
    <property type="entry name" value="Fibrinogen-like_C"/>
</dbReference>
<dbReference type="PROSITE" id="PS00514">
    <property type="entry name" value="FIBRINOGEN_C_1"/>
    <property type="match status" value="1"/>
</dbReference>
<gene>
    <name evidence="7" type="ORF">HHUSO_G10279</name>
</gene>
<reference evidence="7 8" key="1">
    <citation type="submission" date="2021-05" db="EMBL/GenBank/DDBJ databases">
        <authorList>
            <person name="Zahm M."/>
            <person name="Klopp C."/>
            <person name="Cabau C."/>
            <person name="Kuhl H."/>
            <person name="Suciu R."/>
            <person name="Ciorpac M."/>
            <person name="Holostenco D."/>
            <person name="Gessner J."/>
            <person name="Wuertz S."/>
            <person name="Hohne C."/>
            <person name="Stock M."/>
            <person name="Gislard M."/>
            <person name="Lluch J."/>
            <person name="Milhes M."/>
            <person name="Lampietro C."/>
            <person name="Lopez Roques C."/>
            <person name="Donnadieu C."/>
            <person name="Du K."/>
            <person name="Schartl M."/>
            <person name="Guiguen Y."/>
        </authorList>
    </citation>
    <scope>NUCLEOTIDE SEQUENCE [LARGE SCALE GENOMIC DNA]</scope>
    <source>
        <strain evidence="7">Hh-F2</strain>
        <tissue evidence="7">Blood</tissue>
    </source>
</reference>
<dbReference type="SUPFAM" id="SSF56496">
    <property type="entry name" value="Fibrinogen C-terminal domain-like"/>
    <property type="match status" value="1"/>
</dbReference>
<dbReference type="InterPro" id="IPR014716">
    <property type="entry name" value="Fibrinogen_a/b/g_C_1"/>
</dbReference>
<dbReference type="InterPro" id="IPR020837">
    <property type="entry name" value="Fibrinogen_CS"/>
</dbReference>
<sequence length="384" mass="44316">MFSKTKFTSINSVYIFLFENVQVPSELKQKPAGLDFVLHGLSASKGIFHAAEPIRPCLSCKGADMMLMLFLLIVSQATAAPRPSESESCLLDISELQRKIKGLQNQLLIGEWQMKELRENSWMYSRVLSQNSTKETNEHITLLPTTSGNLIVYDHDCSMLYDRQKAPSGYYRIKPKTAAEPFLVYCDMEDGGGWTILQRRRNGGVDFNRGWSDYKDGFGHFKMKNDEYWLGNEHMYTLLLSESSLMKIELMDWTGAEAHAFYENFRIAAEKDNYRLQFGKKKKKKEKWSASHNSMQFSTPDADHDRFIQGNCAKENKGGWWFNRCHAANLNGKYYKRGEYKAKHDNGVLWFTWRGWWHSLKFTTMKVRPPYFMDSLGSGDGGPI</sequence>
<evidence type="ECO:0000256" key="2">
    <source>
        <dbReference type="ARBA" id="ARBA00022525"/>
    </source>
</evidence>
<accession>A0ABR0ZPC3</accession>
<dbReference type="InterPro" id="IPR037579">
    <property type="entry name" value="FIB_ANG-like"/>
</dbReference>
<dbReference type="PANTHER" id="PTHR47221">
    <property type="entry name" value="FIBRINOGEN ALPHA CHAIN"/>
    <property type="match status" value="1"/>
</dbReference>
<dbReference type="Gene3D" id="3.90.215.10">
    <property type="entry name" value="Gamma Fibrinogen, chain A, domain 1"/>
    <property type="match status" value="1"/>
</dbReference>
<dbReference type="NCBIfam" id="NF040941">
    <property type="entry name" value="GGGWT_bact"/>
    <property type="match status" value="1"/>
</dbReference>
<organism evidence="7 8">
    <name type="scientific">Huso huso</name>
    <name type="common">Beluga</name>
    <name type="synonym">Acipenser huso</name>
    <dbReference type="NCBI Taxonomy" id="61971"/>
    <lineage>
        <taxon>Eukaryota</taxon>
        <taxon>Metazoa</taxon>
        <taxon>Chordata</taxon>
        <taxon>Craniata</taxon>
        <taxon>Vertebrata</taxon>
        <taxon>Euteleostomi</taxon>
        <taxon>Actinopterygii</taxon>
        <taxon>Chondrostei</taxon>
        <taxon>Acipenseriformes</taxon>
        <taxon>Acipenseridae</taxon>
        <taxon>Huso</taxon>
    </lineage>
</organism>
<evidence type="ECO:0000256" key="1">
    <source>
        <dbReference type="ARBA" id="ARBA00004613"/>
    </source>
</evidence>
<dbReference type="Pfam" id="PF00147">
    <property type="entry name" value="Fibrinogen_C"/>
    <property type="match status" value="1"/>
</dbReference>
<keyword evidence="2" id="KW-0964">Secreted</keyword>
<comment type="subcellular location">
    <subcellularLocation>
        <location evidence="1">Secreted</location>
    </subcellularLocation>
</comment>
<feature type="coiled-coil region" evidence="5">
    <location>
        <begin position="86"/>
        <end position="120"/>
    </location>
</feature>
<protein>
    <submittedName>
        <fullName evidence="7">Fibrinogen-like protein 1</fullName>
    </submittedName>
</protein>
<keyword evidence="5" id="KW-0175">Coiled coil</keyword>
<evidence type="ECO:0000256" key="5">
    <source>
        <dbReference type="SAM" id="Coils"/>
    </source>
</evidence>
<keyword evidence="3" id="KW-1015">Disulfide bond</keyword>
<dbReference type="EMBL" id="JAHFZB010000008">
    <property type="protein sequence ID" value="KAK6486652.1"/>
    <property type="molecule type" value="Genomic_DNA"/>
</dbReference>
<feature type="domain" description="Fibrinogen C-terminal" evidence="6">
    <location>
        <begin position="148"/>
        <end position="371"/>
    </location>
</feature>
<name>A0ABR0ZPC3_HUSHU</name>
<dbReference type="PROSITE" id="PS51406">
    <property type="entry name" value="FIBRINOGEN_C_2"/>
    <property type="match status" value="1"/>
</dbReference>
<dbReference type="SMART" id="SM00186">
    <property type="entry name" value="FBG"/>
    <property type="match status" value="1"/>
</dbReference>
<dbReference type="Proteomes" id="UP001369086">
    <property type="component" value="Unassembled WGS sequence"/>
</dbReference>
<keyword evidence="4" id="KW-0325">Glycoprotein</keyword>
<keyword evidence="8" id="KW-1185">Reference proteome</keyword>
<evidence type="ECO:0000256" key="3">
    <source>
        <dbReference type="ARBA" id="ARBA00023157"/>
    </source>
</evidence>
<evidence type="ECO:0000259" key="6">
    <source>
        <dbReference type="PROSITE" id="PS51406"/>
    </source>
</evidence>
<proteinExistence type="predicted"/>
<evidence type="ECO:0000313" key="8">
    <source>
        <dbReference type="Proteomes" id="UP001369086"/>
    </source>
</evidence>
<evidence type="ECO:0000313" key="7">
    <source>
        <dbReference type="EMBL" id="KAK6486652.1"/>
    </source>
</evidence>
<dbReference type="CDD" id="cd00087">
    <property type="entry name" value="FReD"/>
    <property type="match status" value="1"/>
</dbReference>
<dbReference type="PANTHER" id="PTHR47221:SF5">
    <property type="entry name" value="FIBRINOGEN C-TERMINAL DOMAIN-CONTAINING PROTEIN"/>
    <property type="match status" value="1"/>
</dbReference>
<dbReference type="InterPro" id="IPR002181">
    <property type="entry name" value="Fibrinogen_a/b/g_C_dom"/>
</dbReference>
<comment type="caution">
    <text evidence="7">The sequence shown here is derived from an EMBL/GenBank/DDBJ whole genome shotgun (WGS) entry which is preliminary data.</text>
</comment>